<dbReference type="AlphaFoldDB" id="A0A9D4CRR6"/>
<proteinExistence type="predicted"/>
<organism evidence="2 3">
    <name type="scientific">Dreissena polymorpha</name>
    <name type="common">Zebra mussel</name>
    <name type="synonym">Mytilus polymorpha</name>
    <dbReference type="NCBI Taxonomy" id="45954"/>
    <lineage>
        <taxon>Eukaryota</taxon>
        <taxon>Metazoa</taxon>
        <taxon>Spiralia</taxon>
        <taxon>Lophotrochozoa</taxon>
        <taxon>Mollusca</taxon>
        <taxon>Bivalvia</taxon>
        <taxon>Autobranchia</taxon>
        <taxon>Heteroconchia</taxon>
        <taxon>Euheterodonta</taxon>
        <taxon>Imparidentia</taxon>
        <taxon>Neoheterodontei</taxon>
        <taxon>Myida</taxon>
        <taxon>Dreissenoidea</taxon>
        <taxon>Dreissenidae</taxon>
        <taxon>Dreissena</taxon>
    </lineage>
</organism>
<sequence length="59" mass="6612">MANLFLVTENPSCDVTPKSPILYPPATDDTFLGQLLERARRDQGESRPQKIFSPVHISL</sequence>
<dbReference type="EMBL" id="JAIWYP010000012">
    <property type="protein sequence ID" value="KAH3729006.1"/>
    <property type="molecule type" value="Genomic_DNA"/>
</dbReference>
<evidence type="ECO:0000256" key="1">
    <source>
        <dbReference type="SAM" id="MobiDB-lite"/>
    </source>
</evidence>
<name>A0A9D4CRR6_DREPO</name>
<evidence type="ECO:0000313" key="3">
    <source>
        <dbReference type="Proteomes" id="UP000828390"/>
    </source>
</evidence>
<feature type="region of interest" description="Disordered" evidence="1">
    <location>
        <begin position="40"/>
        <end position="59"/>
    </location>
</feature>
<gene>
    <name evidence="2" type="ORF">DPMN_054969</name>
</gene>
<comment type="caution">
    <text evidence="2">The sequence shown here is derived from an EMBL/GenBank/DDBJ whole genome shotgun (WGS) entry which is preliminary data.</text>
</comment>
<evidence type="ECO:0000313" key="2">
    <source>
        <dbReference type="EMBL" id="KAH3729006.1"/>
    </source>
</evidence>
<dbReference type="Proteomes" id="UP000828390">
    <property type="component" value="Unassembled WGS sequence"/>
</dbReference>
<accession>A0A9D4CRR6</accession>
<protein>
    <submittedName>
        <fullName evidence="2">Uncharacterized protein</fullName>
    </submittedName>
</protein>
<reference evidence="2" key="1">
    <citation type="journal article" date="2019" name="bioRxiv">
        <title>The Genome of the Zebra Mussel, Dreissena polymorpha: A Resource for Invasive Species Research.</title>
        <authorList>
            <person name="McCartney M.A."/>
            <person name="Auch B."/>
            <person name="Kono T."/>
            <person name="Mallez S."/>
            <person name="Zhang Y."/>
            <person name="Obille A."/>
            <person name="Becker A."/>
            <person name="Abrahante J.E."/>
            <person name="Garbe J."/>
            <person name="Badalamenti J.P."/>
            <person name="Herman A."/>
            <person name="Mangelson H."/>
            <person name="Liachko I."/>
            <person name="Sullivan S."/>
            <person name="Sone E.D."/>
            <person name="Koren S."/>
            <person name="Silverstein K.A.T."/>
            <person name="Beckman K.B."/>
            <person name="Gohl D.M."/>
        </authorList>
    </citation>
    <scope>NUCLEOTIDE SEQUENCE</scope>
    <source>
        <strain evidence="2">Duluth1</strain>
        <tissue evidence="2">Whole animal</tissue>
    </source>
</reference>
<keyword evidence="3" id="KW-1185">Reference proteome</keyword>
<reference evidence="2" key="2">
    <citation type="submission" date="2020-11" db="EMBL/GenBank/DDBJ databases">
        <authorList>
            <person name="McCartney M.A."/>
            <person name="Auch B."/>
            <person name="Kono T."/>
            <person name="Mallez S."/>
            <person name="Becker A."/>
            <person name="Gohl D.M."/>
            <person name="Silverstein K.A.T."/>
            <person name="Koren S."/>
            <person name="Bechman K.B."/>
            <person name="Herman A."/>
            <person name="Abrahante J.E."/>
            <person name="Garbe J."/>
        </authorList>
    </citation>
    <scope>NUCLEOTIDE SEQUENCE</scope>
    <source>
        <strain evidence="2">Duluth1</strain>
        <tissue evidence="2">Whole animal</tissue>
    </source>
</reference>